<reference evidence="3" key="1">
    <citation type="journal article" date="2019" name="Int. J. Syst. Evol. Microbiol.">
        <title>The Global Catalogue of Microorganisms (GCM) 10K type strain sequencing project: providing services to taxonomists for standard genome sequencing and annotation.</title>
        <authorList>
            <consortium name="The Broad Institute Genomics Platform"/>
            <consortium name="The Broad Institute Genome Sequencing Center for Infectious Disease"/>
            <person name="Wu L."/>
            <person name="Ma J."/>
        </authorList>
    </citation>
    <scope>NUCLEOTIDE SEQUENCE [LARGE SCALE GENOMIC DNA]</scope>
    <source>
        <strain evidence="3">KCTC 3950</strain>
    </source>
</reference>
<accession>A0ABW5PBP6</accession>
<evidence type="ECO:0000259" key="1">
    <source>
        <dbReference type="Pfam" id="PF00535"/>
    </source>
</evidence>
<keyword evidence="3" id="KW-1185">Reference proteome</keyword>
<dbReference type="RefSeq" id="WP_377602149.1">
    <property type="nucleotide sequence ID" value="NZ_JBHUME010000007.1"/>
</dbReference>
<dbReference type="SUPFAM" id="SSF53448">
    <property type="entry name" value="Nucleotide-diphospho-sugar transferases"/>
    <property type="match status" value="1"/>
</dbReference>
<comment type="caution">
    <text evidence="2">The sequence shown here is derived from an EMBL/GenBank/DDBJ whole genome shotgun (WGS) entry which is preliminary data.</text>
</comment>
<dbReference type="PANTHER" id="PTHR43685:SF2">
    <property type="entry name" value="GLYCOSYLTRANSFERASE 2-LIKE DOMAIN-CONTAINING PROTEIN"/>
    <property type="match status" value="1"/>
</dbReference>
<name>A0ABW5PBP6_9BACL</name>
<evidence type="ECO:0000313" key="3">
    <source>
        <dbReference type="Proteomes" id="UP001597541"/>
    </source>
</evidence>
<proteinExistence type="predicted"/>
<dbReference type="InterPro" id="IPR029044">
    <property type="entry name" value="Nucleotide-diphossugar_trans"/>
</dbReference>
<evidence type="ECO:0000313" key="2">
    <source>
        <dbReference type="EMBL" id="MFD2612519.1"/>
    </source>
</evidence>
<dbReference type="InterPro" id="IPR050834">
    <property type="entry name" value="Glycosyltransf_2"/>
</dbReference>
<dbReference type="Gene3D" id="3.90.550.10">
    <property type="entry name" value="Spore Coat Polysaccharide Biosynthesis Protein SpsA, Chain A"/>
    <property type="match status" value="1"/>
</dbReference>
<gene>
    <name evidence="2" type="ORF">ACFSUF_08800</name>
</gene>
<organism evidence="2 3">
    <name type="scientific">Paenibacillus gansuensis</name>
    <dbReference type="NCBI Taxonomy" id="306542"/>
    <lineage>
        <taxon>Bacteria</taxon>
        <taxon>Bacillati</taxon>
        <taxon>Bacillota</taxon>
        <taxon>Bacilli</taxon>
        <taxon>Bacillales</taxon>
        <taxon>Paenibacillaceae</taxon>
        <taxon>Paenibacillus</taxon>
    </lineage>
</organism>
<dbReference type="Proteomes" id="UP001597541">
    <property type="component" value="Unassembled WGS sequence"/>
</dbReference>
<feature type="domain" description="Glycosyltransferase 2-like" evidence="1">
    <location>
        <begin position="7"/>
        <end position="167"/>
    </location>
</feature>
<protein>
    <submittedName>
        <fullName evidence="2">Glycosyltransferase family 2 protein</fullName>
    </submittedName>
</protein>
<dbReference type="PANTHER" id="PTHR43685">
    <property type="entry name" value="GLYCOSYLTRANSFERASE"/>
    <property type="match status" value="1"/>
</dbReference>
<dbReference type="Pfam" id="PF00535">
    <property type="entry name" value="Glycos_transf_2"/>
    <property type="match status" value="1"/>
</dbReference>
<sequence>MQEATISVLIPTYNRPKVLAEALESLSRQTAAPSEIIIVNDNGSPVEEAVLAYPDLPIKLINLQQNGKHVHARNTALKAATGEYILLLDDDDLLMPTHIERMLKHLEDADMVYSDAEIFDYTFEEDGSRTPNSRFLFAYNDDPLEMRKFSTFVASGCMYRRELHETLGLFDTEVYNYWDWDFYLRAVSLFRVKRVPAAGVLYCFSTDGDNVSNDLGEKRKAYLDRLTAKHGLGELPAKNFFVLLEEPAMKRREALTEILWDGKPIRSRLAKVQESSI</sequence>
<dbReference type="InterPro" id="IPR001173">
    <property type="entry name" value="Glyco_trans_2-like"/>
</dbReference>
<dbReference type="EMBL" id="JBHUME010000007">
    <property type="protein sequence ID" value="MFD2612519.1"/>
    <property type="molecule type" value="Genomic_DNA"/>
</dbReference>